<evidence type="ECO:0000256" key="1">
    <source>
        <dbReference type="SAM" id="MobiDB-lite"/>
    </source>
</evidence>
<protein>
    <submittedName>
        <fullName evidence="2">Uncharacterized protein</fullName>
    </submittedName>
</protein>
<feature type="region of interest" description="Disordered" evidence="1">
    <location>
        <begin position="1"/>
        <end position="34"/>
    </location>
</feature>
<feature type="compositionally biased region" description="Basic and acidic residues" evidence="1">
    <location>
        <begin position="1"/>
        <end position="11"/>
    </location>
</feature>
<reference evidence="2" key="1">
    <citation type="submission" date="2014-09" db="EMBL/GenBank/DDBJ databases">
        <title>Genome sequence of the luminous mushroom Mycena chlorophos for searching fungal bioluminescence genes.</title>
        <authorList>
            <person name="Tanaka Y."/>
            <person name="Kasuga D."/>
            <person name="Oba Y."/>
            <person name="Hase S."/>
            <person name="Sato K."/>
            <person name="Oba Y."/>
            <person name="Sakakibara Y."/>
        </authorList>
    </citation>
    <scope>NUCLEOTIDE SEQUENCE</scope>
</reference>
<gene>
    <name evidence="2" type="ORF">MCHLO_11956</name>
</gene>
<keyword evidence="3" id="KW-1185">Reference proteome</keyword>
<evidence type="ECO:0000313" key="3">
    <source>
        <dbReference type="Proteomes" id="UP000815677"/>
    </source>
</evidence>
<name>A0ABQ0LVQ9_MYCCL</name>
<proteinExistence type="predicted"/>
<evidence type="ECO:0000313" key="2">
    <source>
        <dbReference type="EMBL" id="GAT55159.1"/>
    </source>
</evidence>
<organism evidence="2 3">
    <name type="scientific">Mycena chlorophos</name>
    <name type="common">Agaric fungus</name>
    <name type="synonym">Agaricus chlorophos</name>
    <dbReference type="NCBI Taxonomy" id="658473"/>
    <lineage>
        <taxon>Eukaryota</taxon>
        <taxon>Fungi</taxon>
        <taxon>Dikarya</taxon>
        <taxon>Basidiomycota</taxon>
        <taxon>Agaricomycotina</taxon>
        <taxon>Agaricomycetes</taxon>
        <taxon>Agaricomycetidae</taxon>
        <taxon>Agaricales</taxon>
        <taxon>Marasmiineae</taxon>
        <taxon>Mycenaceae</taxon>
        <taxon>Mycena</taxon>
    </lineage>
</organism>
<accession>A0ABQ0LVQ9</accession>
<dbReference type="EMBL" id="DF848926">
    <property type="protein sequence ID" value="GAT55159.1"/>
    <property type="molecule type" value="Genomic_DNA"/>
</dbReference>
<dbReference type="Proteomes" id="UP000815677">
    <property type="component" value="Unassembled WGS sequence"/>
</dbReference>
<sequence length="325" mass="35309">MGHPPPTDRRLGNVGTQCGKGSRPRLDMMKQSSTSQGGVLVLPRRLLPVGSLLLATYHSAPVTGLPHKTAPHSGPALPYTMAHPYSGAAGYIHASEYPYTPVKAQHPLQSANGDDVESEIDPYGVGVEQYRPIHSFNPSNTIWSAQDSDLDLVLSYTHNLTVLLKDGDDQDSILSPISRGTFGAINPPGPIPSRPLRPLPGVPSQIHPYAPPIEDSDDADVIRETATERDAWYDEDSVVPGPGAKLGEVMPAPVPISAVLAPARRVGGRGHGPSSNARHAIYEYSPSSRGVKEQRTVTELARMWRRKIRKRVRLALRRLRKLLNP</sequence>